<keyword evidence="16" id="KW-0325">Glycoprotein</keyword>
<evidence type="ECO:0000256" key="22">
    <source>
        <dbReference type="SAM" id="SignalP"/>
    </source>
</evidence>
<dbReference type="PROSITE" id="PS51473">
    <property type="entry name" value="GNK2"/>
    <property type="match status" value="2"/>
</dbReference>
<feature type="domain" description="Gnk2-homologous" evidence="24">
    <location>
        <begin position="154"/>
        <end position="259"/>
    </location>
</feature>
<evidence type="ECO:0000256" key="4">
    <source>
        <dbReference type="ARBA" id="ARBA00022536"/>
    </source>
</evidence>
<evidence type="ECO:0000313" key="25">
    <source>
        <dbReference type="EMBL" id="PAN09185.1"/>
    </source>
</evidence>
<keyword evidence="13 21" id="KW-0472">Membrane</keyword>
<dbReference type="SUPFAM" id="SSF56112">
    <property type="entry name" value="Protein kinase-like (PK-like)"/>
    <property type="match status" value="1"/>
</dbReference>
<dbReference type="Pfam" id="PF00069">
    <property type="entry name" value="Pkinase"/>
    <property type="match status" value="1"/>
</dbReference>
<dbReference type="Gene3D" id="3.30.200.20">
    <property type="entry name" value="Phosphorylase Kinase, domain 1"/>
    <property type="match status" value="1"/>
</dbReference>
<comment type="catalytic activity">
    <reaction evidence="18">
        <text>L-seryl-[protein] + ATP = O-phospho-L-seryl-[protein] + ADP + H(+)</text>
        <dbReference type="Rhea" id="RHEA:17989"/>
        <dbReference type="Rhea" id="RHEA-COMP:9863"/>
        <dbReference type="Rhea" id="RHEA-COMP:11604"/>
        <dbReference type="ChEBI" id="CHEBI:15378"/>
        <dbReference type="ChEBI" id="CHEBI:29999"/>
        <dbReference type="ChEBI" id="CHEBI:30616"/>
        <dbReference type="ChEBI" id="CHEBI:83421"/>
        <dbReference type="ChEBI" id="CHEBI:456216"/>
        <dbReference type="EC" id="2.7.11.1"/>
    </reaction>
</comment>
<feature type="transmembrane region" description="Helical" evidence="21">
    <location>
        <begin position="302"/>
        <end position="325"/>
    </location>
</feature>
<keyword evidence="5" id="KW-0808">Transferase</keyword>
<feature type="compositionally biased region" description="Pro residues" evidence="20">
    <location>
        <begin position="267"/>
        <end position="278"/>
    </location>
</feature>
<feature type="signal peptide" evidence="22">
    <location>
        <begin position="1"/>
        <end position="21"/>
    </location>
</feature>
<dbReference type="GO" id="GO:0004674">
    <property type="term" value="F:protein serine/threonine kinase activity"/>
    <property type="evidence" value="ECO:0007669"/>
    <property type="project" value="UniProtKB-KW"/>
</dbReference>
<name>A0A2S3GV11_9POAL</name>
<evidence type="ECO:0000256" key="21">
    <source>
        <dbReference type="SAM" id="Phobius"/>
    </source>
</evidence>
<dbReference type="FunFam" id="3.30.200.20:FF:000059">
    <property type="entry name" value="S-receptor-like serine/threonine-protein kinase"/>
    <property type="match status" value="1"/>
</dbReference>
<evidence type="ECO:0000256" key="18">
    <source>
        <dbReference type="ARBA" id="ARBA00048679"/>
    </source>
</evidence>
<feature type="region of interest" description="Disordered" evidence="20">
    <location>
        <begin position="267"/>
        <end position="295"/>
    </location>
</feature>
<keyword evidence="8" id="KW-0677">Repeat</keyword>
<dbReference type="EC" id="2.7.11.1" evidence="2"/>
<dbReference type="PROSITE" id="PS00108">
    <property type="entry name" value="PROTEIN_KINASE_ST"/>
    <property type="match status" value="1"/>
</dbReference>
<comment type="catalytic activity">
    <reaction evidence="17">
        <text>L-threonyl-[protein] + ATP = O-phospho-L-threonyl-[protein] + ADP + H(+)</text>
        <dbReference type="Rhea" id="RHEA:46608"/>
        <dbReference type="Rhea" id="RHEA-COMP:11060"/>
        <dbReference type="Rhea" id="RHEA-COMP:11605"/>
        <dbReference type="ChEBI" id="CHEBI:15378"/>
        <dbReference type="ChEBI" id="CHEBI:30013"/>
        <dbReference type="ChEBI" id="CHEBI:30616"/>
        <dbReference type="ChEBI" id="CHEBI:61977"/>
        <dbReference type="ChEBI" id="CHEBI:456216"/>
        <dbReference type="EC" id="2.7.11.1"/>
    </reaction>
</comment>
<proteinExistence type="predicted"/>
<dbReference type="EMBL" id="CM008047">
    <property type="protein sequence ID" value="PAN09185.1"/>
    <property type="molecule type" value="Genomic_DNA"/>
</dbReference>
<evidence type="ECO:0000256" key="15">
    <source>
        <dbReference type="ARBA" id="ARBA00023170"/>
    </source>
</evidence>
<evidence type="ECO:0000256" key="10">
    <source>
        <dbReference type="ARBA" id="ARBA00022777"/>
    </source>
</evidence>
<evidence type="ECO:0000256" key="2">
    <source>
        <dbReference type="ARBA" id="ARBA00012513"/>
    </source>
</evidence>
<dbReference type="Gramene" id="PAN09185">
    <property type="protein sequence ID" value="PAN09185"/>
    <property type="gene ID" value="PAHAL_2G002300"/>
</dbReference>
<evidence type="ECO:0000256" key="1">
    <source>
        <dbReference type="ARBA" id="ARBA00004479"/>
    </source>
</evidence>
<keyword evidence="6 21" id="KW-0812">Transmembrane</keyword>
<comment type="subcellular location">
    <subcellularLocation>
        <location evidence="1">Membrane</location>
        <topology evidence="1">Single-pass type I membrane protein</topology>
    </subcellularLocation>
</comment>
<dbReference type="InterPro" id="IPR038408">
    <property type="entry name" value="GNK2_sf"/>
</dbReference>
<sequence length="671" mass="71330">MAAAAALLAVSVVFLVPGVLPQQQQDPPNLCGTKANGRYACPDCSTSAATSIRGAAFEANLLRFRDSLRDMAAANASFLNATFAAAGAGEDAVYGLATCLADAEMSDCAACLAAAAAELPGTRCASRRDMVLWYPQCLVRYDNASFFGAADMSPDRRFLVPNPNNFSDPAALDTARERLNGRMLAAAAESPARVAFGDEQVSANATLHGLAQCTVDLTLEECSRCLAAHMVWLGVCCADMDGARLSGPSCYLRFELMAFAPGTPPTMAPLVEPPPPSAAAPGGSSSGTGGSSSSSRKKARTYILAGALGGAALLLVGACLILTWWRWRKKEKERKQSSSSGGSRMKRMESLLQQQHPRRYSYAQVKRMTGSFAHKLGQGGNGAVYKGRLPDGREVAVKMLKEAKQVDGEEFINEVASISRTSHVNVVTLLGFCVEGKSKRGLVYEYMPNGSLERYTAGGDLSWERLLDIAVGIARGLEYLHRGCNAHIVHFDIKPHNILLDAAFRPKISDFGLAKLRPQKESTIAVSIAGARGTVGYIAPEVFSRQAGAVTSKSDVYSYGMMVLEMVGARRSGIVVDGSGSTGASSSYFPECLYQDLDGFCASSACSGPEEEEVVRKMVVVGLWCIRMSPSDRPSISRVLEMLEKMTVAELQLPLEAQAQAAAAAGSSLTD</sequence>
<dbReference type="GO" id="GO:0016020">
    <property type="term" value="C:membrane"/>
    <property type="evidence" value="ECO:0007669"/>
    <property type="project" value="UniProtKB-SubCell"/>
</dbReference>
<evidence type="ECO:0000256" key="3">
    <source>
        <dbReference type="ARBA" id="ARBA00022527"/>
    </source>
</evidence>
<protein>
    <recommendedName>
        <fullName evidence="2">non-specific serine/threonine protein kinase</fullName>
        <ecNumber evidence="2">2.7.11.1</ecNumber>
    </recommendedName>
</protein>
<dbReference type="AlphaFoldDB" id="A0A2S3GV11"/>
<dbReference type="PANTHER" id="PTHR27009">
    <property type="entry name" value="RUST RESISTANCE KINASE LR10-RELATED"/>
    <property type="match status" value="1"/>
</dbReference>
<feature type="chain" id="PRO_5015633688" description="non-specific serine/threonine protein kinase" evidence="22">
    <location>
        <begin position="22"/>
        <end position="671"/>
    </location>
</feature>
<evidence type="ECO:0000256" key="9">
    <source>
        <dbReference type="ARBA" id="ARBA00022741"/>
    </source>
</evidence>
<evidence type="ECO:0000256" key="19">
    <source>
        <dbReference type="PROSITE-ProRule" id="PRU10141"/>
    </source>
</evidence>
<keyword evidence="7 22" id="KW-0732">Signal</keyword>
<accession>A0A2S3GV11</accession>
<keyword evidence="3" id="KW-0723">Serine/threonine-protein kinase</keyword>
<dbReference type="CDD" id="cd23509">
    <property type="entry name" value="Gnk2-like"/>
    <property type="match status" value="2"/>
</dbReference>
<dbReference type="GO" id="GO:0005524">
    <property type="term" value="F:ATP binding"/>
    <property type="evidence" value="ECO:0007669"/>
    <property type="project" value="UniProtKB-UniRule"/>
</dbReference>
<dbReference type="InterPro" id="IPR017441">
    <property type="entry name" value="Protein_kinase_ATP_BS"/>
</dbReference>
<evidence type="ECO:0000256" key="7">
    <source>
        <dbReference type="ARBA" id="ARBA00022729"/>
    </source>
</evidence>
<keyword evidence="9 19" id="KW-0547">Nucleotide-binding</keyword>
<feature type="binding site" evidence="19">
    <location>
        <position position="398"/>
    </location>
    <ligand>
        <name>ATP</name>
        <dbReference type="ChEBI" id="CHEBI:30616"/>
    </ligand>
</feature>
<keyword evidence="4" id="KW-0245">EGF-like domain</keyword>
<dbReference type="InterPro" id="IPR008271">
    <property type="entry name" value="Ser/Thr_kinase_AS"/>
</dbReference>
<evidence type="ECO:0000259" key="24">
    <source>
        <dbReference type="PROSITE" id="PS51473"/>
    </source>
</evidence>
<evidence type="ECO:0000256" key="8">
    <source>
        <dbReference type="ARBA" id="ARBA00022737"/>
    </source>
</evidence>
<keyword evidence="14" id="KW-1015">Disulfide bond</keyword>
<dbReference type="InterPro" id="IPR002902">
    <property type="entry name" value="GNK2"/>
</dbReference>
<dbReference type="Gene3D" id="3.30.430.20">
    <property type="entry name" value="Gnk2 domain, C-X8-C-X2-C motif"/>
    <property type="match status" value="2"/>
</dbReference>
<dbReference type="Gene3D" id="1.10.510.10">
    <property type="entry name" value="Transferase(Phosphotransferase) domain 1"/>
    <property type="match status" value="1"/>
</dbReference>
<keyword evidence="11 19" id="KW-0067">ATP-binding</keyword>
<dbReference type="InterPro" id="IPR000719">
    <property type="entry name" value="Prot_kinase_dom"/>
</dbReference>
<evidence type="ECO:0000256" key="16">
    <source>
        <dbReference type="ARBA" id="ARBA00023180"/>
    </source>
</evidence>
<feature type="domain" description="Gnk2-homologous" evidence="24">
    <location>
        <begin position="39"/>
        <end position="146"/>
    </location>
</feature>
<dbReference type="InterPro" id="IPR045874">
    <property type="entry name" value="LRK10/LRL21-25-like"/>
</dbReference>
<dbReference type="SMART" id="SM00220">
    <property type="entry name" value="S_TKc"/>
    <property type="match status" value="1"/>
</dbReference>
<evidence type="ECO:0000256" key="13">
    <source>
        <dbReference type="ARBA" id="ARBA00023136"/>
    </source>
</evidence>
<dbReference type="PROSITE" id="PS00107">
    <property type="entry name" value="PROTEIN_KINASE_ATP"/>
    <property type="match status" value="1"/>
</dbReference>
<gene>
    <name evidence="25" type="ORF">PAHAL_2G002300</name>
</gene>
<feature type="domain" description="Protein kinase" evidence="23">
    <location>
        <begin position="370"/>
        <end position="646"/>
    </location>
</feature>
<dbReference type="Proteomes" id="UP000243499">
    <property type="component" value="Chromosome 2"/>
</dbReference>
<evidence type="ECO:0000256" key="12">
    <source>
        <dbReference type="ARBA" id="ARBA00022989"/>
    </source>
</evidence>
<keyword evidence="10" id="KW-0418">Kinase</keyword>
<evidence type="ECO:0000256" key="11">
    <source>
        <dbReference type="ARBA" id="ARBA00022840"/>
    </source>
</evidence>
<dbReference type="PROSITE" id="PS50011">
    <property type="entry name" value="PROTEIN_KINASE_DOM"/>
    <property type="match status" value="1"/>
</dbReference>
<evidence type="ECO:0000256" key="6">
    <source>
        <dbReference type="ARBA" id="ARBA00022692"/>
    </source>
</evidence>
<keyword evidence="15" id="KW-0675">Receptor</keyword>
<evidence type="ECO:0000256" key="20">
    <source>
        <dbReference type="SAM" id="MobiDB-lite"/>
    </source>
</evidence>
<evidence type="ECO:0000256" key="14">
    <source>
        <dbReference type="ARBA" id="ARBA00023157"/>
    </source>
</evidence>
<evidence type="ECO:0000259" key="23">
    <source>
        <dbReference type="PROSITE" id="PS50011"/>
    </source>
</evidence>
<dbReference type="FunFam" id="1.10.510.10:FF:000590">
    <property type="entry name" value="PR5-like receptor kinase"/>
    <property type="match status" value="1"/>
</dbReference>
<evidence type="ECO:0000256" key="5">
    <source>
        <dbReference type="ARBA" id="ARBA00022679"/>
    </source>
</evidence>
<organism evidence="25">
    <name type="scientific">Panicum hallii</name>
    <dbReference type="NCBI Taxonomy" id="206008"/>
    <lineage>
        <taxon>Eukaryota</taxon>
        <taxon>Viridiplantae</taxon>
        <taxon>Streptophyta</taxon>
        <taxon>Embryophyta</taxon>
        <taxon>Tracheophyta</taxon>
        <taxon>Spermatophyta</taxon>
        <taxon>Magnoliopsida</taxon>
        <taxon>Liliopsida</taxon>
        <taxon>Poales</taxon>
        <taxon>Poaceae</taxon>
        <taxon>PACMAD clade</taxon>
        <taxon>Panicoideae</taxon>
        <taxon>Panicodae</taxon>
        <taxon>Paniceae</taxon>
        <taxon>Panicinae</taxon>
        <taxon>Panicum</taxon>
        <taxon>Panicum sect. Panicum</taxon>
    </lineage>
</organism>
<evidence type="ECO:0000256" key="17">
    <source>
        <dbReference type="ARBA" id="ARBA00047899"/>
    </source>
</evidence>
<dbReference type="Pfam" id="PF01657">
    <property type="entry name" value="Stress-antifung"/>
    <property type="match status" value="2"/>
</dbReference>
<dbReference type="InterPro" id="IPR011009">
    <property type="entry name" value="Kinase-like_dom_sf"/>
</dbReference>
<reference evidence="25" key="1">
    <citation type="submission" date="2018-04" db="EMBL/GenBank/DDBJ databases">
        <title>WGS assembly of Panicum hallii.</title>
        <authorList>
            <person name="Lovell J."/>
            <person name="Jenkins J."/>
            <person name="Lowry D."/>
            <person name="Mamidi S."/>
            <person name="Sreedasyam A."/>
            <person name="Weng X."/>
            <person name="Barry K."/>
            <person name="Bonette J."/>
            <person name="Campitelli B."/>
            <person name="Daum C."/>
            <person name="Gordon S."/>
            <person name="Gould B."/>
            <person name="Lipzen A."/>
            <person name="Macqueen A."/>
            <person name="Palacio-Mejia J."/>
            <person name="Plott C."/>
            <person name="Shakirov E."/>
            <person name="Shu S."/>
            <person name="Yoshinaga Y."/>
            <person name="Zane M."/>
            <person name="Rokhsar D."/>
            <person name="Grimwood J."/>
            <person name="Schmutz J."/>
            <person name="Juenger T."/>
        </authorList>
    </citation>
    <scope>NUCLEOTIDE SEQUENCE [LARGE SCALE GENOMIC DNA]</scope>
    <source>
        <strain evidence="25">FIL2</strain>
    </source>
</reference>
<keyword evidence="12 21" id="KW-1133">Transmembrane helix</keyword>